<comment type="caution">
    <text evidence="1">The sequence shown here is derived from an EMBL/GenBank/DDBJ whole genome shotgun (WGS) entry which is preliminary data.</text>
</comment>
<dbReference type="Proteomes" id="UP000449547">
    <property type="component" value="Unassembled WGS sequence"/>
</dbReference>
<dbReference type="InterPro" id="IPR032675">
    <property type="entry name" value="LRR_dom_sf"/>
</dbReference>
<dbReference type="GeneID" id="54780469"/>
<dbReference type="OrthoDB" id="2018313at2759"/>
<name>A0A642USX7_DIURU</name>
<accession>A0A642USX7</accession>
<proteinExistence type="predicted"/>
<evidence type="ECO:0000313" key="2">
    <source>
        <dbReference type="Proteomes" id="UP000449547"/>
    </source>
</evidence>
<dbReference type="VEuPathDB" id="FungiDB:DIURU_001816"/>
<sequence length="623" mass="70256">MAPSRFVALPYDVYDEIFKFLDLYSLRSMFEAYSIRPDYETFRRTSTRHFKKRVENVTVEHLCDGDTSKVDFPMLAMFPPCKINVEVPVELFEIVKLYLKQVKVERLDLNVYDEGAGFSRINLGDISEVTELVLFGVLVNTDEFPVTVEQLSLVECQFESSHPSLVHLTNLTKCRIGDCDHDFYGELPPSITYISIFNGEDASVDGSSLPNLKHISGPANGIFWDRIESADVDEIPEGTICANLKDLELSSSQSLKNIHCPNLRSVSLDGRINHINDVLTYGQQNQLESCEYFGRTNDLTLMSNLRRLRVGYKERLTEHTPLPPNLVELVIDSGRPVEGIPLQLEVFGYICSSVDCDVTVRSPTLKRLSVDYATNLTVNCANLETLELECYSSLVECNVPNVTELRARDREGLLERVPKLRRLTLLDGKPLVADLVINQRLEYISLGLLRLGEVTLSADTILIRDCKFIHTPTITARSLTICQSDVQNVTITNVTCQELICDNLNHIPLMVEKLILSSYSSFSRDLFSNCRNLTSLTIRHTDIKPVSSNRLDLPSTLRKLRLTSCQNVHMLNFENVTQLDYIGCDSRSLEMVPGTIGVLKPANFPNGLVSSGPNLWYRPDLLT</sequence>
<gene>
    <name evidence="1" type="ORF">DIURU_001816</name>
</gene>
<evidence type="ECO:0000313" key="1">
    <source>
        <dbReference type="EMBL" id="KAA8904740.1"/>
    </source>
</evidence>
<dbReference type="PANTHER" id="PTHR32134:SF92">
    <property type="entry name" value="FNIP REPEAT-CONTAINING PROTEIN"/>
    <property type="match status" value="1"/>
</dbReference>
<dbReference type="SUPFAM" id="SSF52058">
    <property type="entry name" value="L domain-like"/>
    <property type="match status" value="1"/>
</dbReference>
<dbReference type="PANTHER" id="PTHR32134">
    <property type="entry name" value="FNIP REPEAT-CONTAINING PROTEIN"/>
    <property type="match status" value="1"/>
</dbReference>
<dbReference type="RefSeq" id="XP_034013350.1">
    <property type="nucleotide sequence ID" value="XM_034154401.1"/>
</dbReference>
<dbReference type="Gene3D" id="3.80.10.10">
    <property type="entry name" value="Ribonuclease Inhibitor"/>
    <property type="match status" value="2"/>
</dbReference>
<reference evidence="1 2" key="1">
    <citation type="submission" date="2019-07" db="EMBL/GenBank/DDBJ databases">
        <title>Genome assembly of two rare yeast pathogens: Diutina rugosa and Trichomonascus ciferrii.</title>
        <authorList>
            <person name="Mixao V."/>
            <person name="Saus E."/>
            <person name="Hansen A."/>
            <person name="Lass-Flor C."/>
            <person name="Gabaldon T."/>
        </authorList>
    </citation>
    <scope>NUCLEOTIDE SEQUENCE [LARGE SCALE GENOMIC DNA]</scope>
    <source>
        <strain evidence="1 2">CBS 613</strain>
    </source>
</reference>
<dbReference type="InterPro" id="IPR051251">
    <property type="entry name" value="STK_FNIP-Repeat"/>
</dbReference>
<protein>
    <submittedName>
        <fullName evidence="1">Uncharacterized protein</fullName>
    </submittedName>
</protein>
<organism evidence="1 2">
    <name type="scientific">Diutina rugosa</name>
    <name type="common">Yeast</name>
    <name type="synonym">Candida rugosa</name>
    <dbReference type="NCBI Taxonomy" id="5481"/>
    <lineage>
        <taxon>Eukaryota</taxon>
        <taxon>Fungi</taxon>
        <taxon>Dikarya</taxon>
        <taxon>Ascomycota</taxon>
        <taxon>Saccharomycotina</taxon>
        <taxon>Pichiomycetes</taxon>
        <taxon>Debaryomycetaceae</taxon>
        <taxon>Diutina</taxon>
    </lineage>
</organism>
<keyword evidence="2" id="KW-1185">Reference proteome</keyword>
<dbReference type="EMBL" id="SWFT01000053">
    <property type="protein sequence ID" value="KAA8904740.1"/>
    <property type="molecule type" value="Genomic_DNA"/>
</dbReference>
<dbReference type="AlphaFoldDB" id="A0A642USX7"/>